<dbReference type="Proteomes" id="UP000813423">
    <property type="component" value="Unassembled WGS sequence"/>
</dbReference>
<feature type="compositionally biased region" description="Polar residues" evidence="1">
    <location>
        <begin position="147"/>
        <end position="156"/>
    </location>
</feature>
<organism evidence="2 3">
    <name type="scientific">Aspergillus fumigatus</name>
    <name type="common">Neosartorya fumigata</name>
    <dbReference type="NCBI Taxonomy" id="746128"/>
    <lineage>
        <taxon>Eukaryota</taxon>
        <taxon>Fungi</taxon>
        <taxon>Dikarya</taxon>
        <taxon>Ascomycota</taxon>
        <taxon>Pezizomycotina</taxon>
        <taxon>Eurotiomycetes</taxon>
        <taxon>Eurotiomycetidae</taxon>
        <taxon>Eurotiales</taxon>
        <taxon>Aspergillaceae</taxon>
        <taxon>Aspergillus</taxon>
        <taxon>Aspergillus subgen. Fumigati</taxon>
    </lineage>
</organism>
<evidence type="ECO:0000256" key="1">
    <source>
        <dbReference type="SAM" id="MobiDB-lite"/>
    </source>
</evidence>
<evidence type="ECO:0000313" key="2">
    <source>
        <dbReference type="EMBL" id="KAH1902689.1"/>
    </source>
</evidence>
<protein>
    <submittedName>
        <fullName evidence="2">Uncharacterized protein</fullName>
    </submittedName>
</protein>
<dbReference type="AlphaFoldDB" id="A0A9P8NBI8"/>
<feature type="region of interest" description="Disordered" evidence="1">
    <location>
        <begin position="1"/>
        <end position="100"/>
    </location>
</feature>
<feature type="compositionally biased region" description="Polar residues" evidence="1">
    <location>
        <begin position="32"/>
        <end position="50"/>
    </location>
</feature>
<dbReference type="EMBL" id="JAIBSC010000057">
    <property type="protein sequence ID" value="KAH1902689.1"/>
    <property type="molecule type" value="Genomic_DNA"/>
</dbReference>
<comment type="caution">
    <text evidence="2">The sequence shown here is derived from an EMBL/GenBank/DDBJ whole genome shotgun (WGS) entry which is preliminary data.</text>
</comment>
<reference evidence="2" key="1">
    <citation type="submission" date="2021-08" db="EMBL/GenBank/DDBJ databases">
        <title>Global Aspergillus fumigatus from environmental and clinical sources.</title>
        <authorList>
            <person name="Barber A."/>
            <person name="Sae-Ong T."/>
        </authorList>
    </citation>
    <scope>NUCLEOTIDE SEQUENCE</scope>
    <source>
        <strain evidence="2">NRZ-2016-071</strain>
    </source>
</reference>
<sequence>MPAYPMYHNQPLRAPVTLPSNHNPSPRRDSHSTASTATKPPGVSSPSLTFPPSQHPQPSPQQLHSTFPLGNADLTHPSSSDASNHHNHNHNHSFSPPPPSAMFGFSPPAFLTESLPVAPTPPSHPQYATFPFDSSSSNNNNNNNSNHQTHTGQTIMTPGAQSQASSSHTAGAGGGSSGSEAGSIEKDPFLSLLEQLAENEQNSAGGPSELDFFLGGVDVEVGEKE</sequence>
<accession>A0A9P8NBI8</accession>
<feature type="region of interest" description="Disordered" evidence="1">
    <location>
        <begin position="114"/>
        <end position="191"/>
    </location>
</feature>
<feature type="compositionally biased region" description="Low complexity" evidence="1">
    <location>
        <begin position="134"/>
        <end position="146"/>
    </location>
</feature>
<name>A0A9P8NBI8_ASPFM</name>
<proteinExistence type="predicted"/>
<gene>
    <name evidence="2" type="ORF">KXV57_007289</name>
</gene>
<feature type="compositionally biased region" description="Low complexity" evidence="1">
    <location>
        <begin position="159"/>
        <end position="170"/>
    </location>
</feature>
<evidence type="ECO:0000313" key="3">
    <source>
        <dbReference type="Proteomes" id="UP000813423"/>
    </source>
</evidence>